<accession>A0A813UXZ5</accession>
<dbReference type="PANTHER" id="PTHR21301">
    <property type="entry name" value="REVERSE TRANSCRIPTASE"/>
    <property type="match status" value="1"/>
</dbReference>
<sequence>MIKNTEELLRNLINKNLLPGKYFDKLKLNPQDAELPHLYYNPKDHKLGEPLRPIVSGMKSPTQKISAFLDQMIRPIFDKNTPYSLTSSIEFLKQLKNHGTTEQTLLYTFDICDLYTMIPQQESILAICEFLGENNIFKVNGEIPINTVRILFKHVLDNAFFVLQLPSQRPKYFKQIRGGPMGSECTQVLADIYMRKWEKSFREKQIAEGELYFRFRDDIFLTTKTTKIEMNQILEELGKIDKNIGLTYETDNTLTGKNDLTLLLGNKHSEYRDQVLDPNWNKKPEKKRIDFNNDILAHFTYTPSLSSFGAKFHSLWNEIFEDTPLSDISVMFAHKLTDNLKNILVHKKPSKSVVKNIVEQIRE</sequence>
<dbReference type="AlphaFoldDB" id="A0A813UXZ5"/>
<proteinExistence type="predicted"/>
<dbReference type="PROSITE" id="PS50878">
    <property type="entry name" value="RT_POL"/>
    <property type="match status" value="1"/>
</dbReference>
<dbReference type="InterPro" id="IPR000477">
    <property type="entry name" value="RT_dom"/>
</dbReference>
<evidence type="ECO:0000313" key="4">
    <source>
        <dbReference type="Proteomes" id="UP000663860"/>
    </source>
</evidence>
<evidence type="ECO:0000259" key="1">
    <source>
        <dbReference type="PROSITE" id="PS50878"/>
    </source>
</evidence>
<dbReference type="Proteomes" id="UP000663860">
    <property type="component" value="Unassembled WGS sequence"/>
</dbReference>
<name>A0A813UXZ5_9BILA</name>
<dbReference type="EMBL" id="CAJNOE010000057">
    <property type="protein sequence ID" value="CAF0829882.1"/>
    <property type="molecule type" value="Genomic_DNA"/>
</dbReference>
<feature type="domain" description="Reverse transcriptase" evidence="1">
    <location>
        <begin position="1"/>
        <end position="268"/>
    </location>
</feature>
<reference evidence="2" key="1">
    <citation type="submission" date="2021-02" db="EMBL/GenBank/DDBJ databases">
        <authorList>
            <person name="Nowell W R."/>
        </authorList>
    </citation>
    <scope>NUCLEOTIDE SEQUENCE</scope>
</reference>
<dbReference type="Proteomes" id="UP000663868">
    <property type="component" value="Unassembled WGS sequence"/>
</dbReference>
<organism evidence="2 4">
    <name type="scientific">Adineta steineri</name>
    <dbReference type="NCBI Taxonomy" id="433720"/>
    <lineage>
        <taxon>Eukaryota</taxon>
        <taxon>Metazoa</taxon>
        <taxon>Spiralia</taxon>
        <taxon>Gnathifera</taxon>
        <taxon>Rotifera</taxon>
        <taxon>Eurotatoria</taxon>
        <taxon>Bdelloidea</taxon>
        <taxon>Adinetida</taxon>
        <taxon>Adinetidae</taxon>
        <taxon>Adineta</taxon>
    </lineage>
</organism>
<evidence type="ECO:0000313" key="2">
    <source>
        <dbReference type="EMBL" id="CAF0829882.1"/>
    </source>
</evidence>
<comment type="caution">
    <text evidence="2">The sequence shown here is derived from an EMBL/GenBank/DDBJ whole genome shotgun (WGS) entry which is preliminary data.</text>
</comment>
<dbReference type="PANTHER" id="PTHR21301:SF10">
    <property type="entry name" value="REVERSE TRANSCRIPTASE DOMAIN-CONTAINING PROTEIN"/>
    <property type="match status" value="1"/>
</dbReference>
<dbReference type="EMBL" id="CAJOBB010002611">
    <property type="protein sequence ID" value="CAF3983700.1"/>
    <property type="molecule type" value="Genomic_DNA"/>
</dbReference>
<gene>
    <name evidence="2" type="ORF">IZO911_LOCUS8471</name>
    <name evidence="3" type="ORF">KXQ929_LOCUS27494</name>
</gene>
<protein>
    <recommendedName>
        <fullName evidence="1">Reverse transcriptase domain-containing protein</fullName>
    </recommendedName>
</protein>
<evidence type="ECO:0000313" key="3">
    <source>
        <dbReference type="EMBL" id="CAF3983700.1"/>
    </source>
</evidence>